<gene>
    <name evidence="1" type="ORF">QVD17_03326</name>
</gene>
<dbReference type="Proteomes" id="UP001229421">
    <property type="component" value="Unassembled WGS sequence"/>
</dbReference>
<keyword evidence="2" id="KW-1185">Reference proteome</keyword>
<name>A0AAD8LFI6_TARER</name>
<dbReference type="AlphaFoldDB" id="A0AAD8LFI6"/>
<sequence length="74" mass="8727">MSSSAHVRTQRRPSKHPGQHFFVYSFYTKKITKSQPKSFLQVSLFSPNFIHFSRYELMIMCLNRSFVLLITVKA</sequence>
<evidence type="ECO:0000313" key="2">
    <source>
        <dbReference type="Proteomes" id="UP001229421"/>
    </source>
</evidence>
<organism evidence="1 2">
    <name type="scientific">Tagetes erecta</name>
    <name type="common">African marigold</name>
    <dbReference type="NCBI Taxonomy" id="13708"/>
    <lineage>
        <taxon>Eukaryota</taxon>
        <taxon>Viridiplantae</taxon>
        <taxon>Streptophyta</taxon>
        <taxon>Embryophyta</taxon>
        <taxon>Tracheophyta</taxon>
        <taxon>Spermatophyta</taxon>
        <taxon>Magnoliopsida</taxon>
        <taxon>eudicotyledons</taxon>
        <taxon>Gunneridae</taxon>
        <taxon>Pentapetalae</taxon>
        <taxon>asterids</taxon>
        <taxon>campanulids</taxon>
        <taxon>Asterales</taxon>
        <taxon>Asteraceae</taxon>
        <taxon>Asteroideae</taxon>
        <taxon>Heliantheae alliance</taxon>
        <taxon>Tageteae</taxon>
        <taxon>Tagetes</taxon>
    </lineage>
</organism>
<evidence type="ECO:0000313" key="1">
    <source>
        <dbReference type="EMBL" id="KAK1437532.1"/>
    </source>
</evidence>
<reference evidence="1" key="1">
    <citation type="journal article" date="2023" name="bioRxiv">
        <title>Improved chromosome-level genome assembly for marigold (Tagetes erecta).</title>
        <authorList>
            <person name="Jiang F."/>
            <person name="Yuan L."/>
            <person name="Wang S."/>
            <person name="Wang H."/>
            <person name="Xu D."/>
            <person name="Wang A."/>
            <person name="Fan W."/>
        </authorList>
    </citation>
    <scope>NUCLEOTIDE SEQUENCE</scope>
    <source>
        <strain evidence="1">WSJ</strain>
        <tissue evidence="1">Leaf</tissue>
    </source>
</reference>
<dbReference type="EMBL" id="JAUHHV010000001">
    <property type="protein sequence ID" value="KAK1437532.1"/>
    <property type="molecule type" value="Genomic_DNA"/>
</dbReference>
<protein>
    <submittedName>
        <fullName evidence="1">Uncharacterized protein</fullName>
    </submittedName>
</protein>
<accession>A0AAD8LFI6</accession>
<comment type="caution">
    <text evidence="1">The sequence shown here is derived from an EMBL/GenBank/DDBJ whole genome shotgun (WGS) entry which is preliminary data.</text>
</comment>
<proteinExistence type="predicted"/>